<feature type="compositionally biased region" description="Polar residues" evidence="2">
    <location>
        <begin position="83"/>
        <end position="92"/>
    </location>
</feature>
<feature type="region of interest" description="Disordered" evidence="2">
    <location>
        <begin position="71"/>
        <end position="144"/>
    </location>
</feature>
<dbReference type="EMBL" id="DF196775">
    <property type="protein sequence ID" value="GAC73218.1"/>
    <property type="molecule type" value="Genomic_DNA"/>
</dbReference>
<keyword evidence="1" id="KW-0175">Coiled coil</keyword>
<protein>
    <submittedName>
        <fullName evidence="3">Uncharacterized protein</fullName>
    </submittedName>
</protein>
<evidence type="ECO:0000313" key="3">
    <source>
        <dbReference type="EMBL" id="GAC73218.1"/>
    </source>
</evidence>
<accession>M9MC46</accession>
<evidence type="ECO:0000256" key="1">
    <source>
        <dbReference type="SAM" id="Coils"/>
    </source>
</evidence>
<dbReference type="STRING" id="1151754.M9MC46"/>
<reference evidence="4" key="1">
    <citation type="journal article" date="2013" name="Genome Announc.">
        <title>Genome sequence of the basidiomycetous yeast Pseudozyma antarctica T-34, a producer of the glycolipid biosurfactants mannosylerythritol lipids.</title>
        <authorList>
            <person name="Morita T."/>
            <person name="Koike H."/>
            <person name="Koyama Y."/>
            <person name="Hagiwara H."/>
            <person name="Ito E."/>
            <person name="Fukuoka T."/>
            <person name="Imura T."/>
            <person name="Machida M."/>
            <person name="Kitamoto D."/>
        </authorList>
    </citation>
    <scope>NUCLEOTIDE SEQUENCE [LARGE SCALE GENOMIC DNA]</scope>
    <source>
        <strain evidence="4">T-34</strain>
    </source>
</reference>
<feature type="coiled-coil region" evidence="1">
    <location>
        <begin position="778"/>
        <end position="807"/>
    </location>
</feature>
<gene>
    <name evidence="3" type="ORF">PANT_9c00003</name>
</gene>
<sequence length="836" mass="91536">MPQLRLQIKSAYVDDVPTISEGEPEPLTFRTARPTAMSRPKPVFLRQAPIPRLPEQRDLNDNFAVASVESCFRPGSTPRPGAGNSSTSSSAQRGILRPAIKRRGNTSTARRRVHFQTDLDDRDRFTNAPSTPRHPSLVSASAEPVKVKLEDEDGLGTCLGAPAAGNEADSLGHGSRAGANPLFFAPDEPAWQHEEAATSPRRRTKGRRRKVGVWRQRWRSFLRFSAQGHRAQAYRGSRRAAVPLCPLVRRAYRMRVAASGTAEVVEKPRGRAPTQCGCCIGPGMSRGLFAKLLEVPVCPSGELAVQRRRPVSRAVRGPKLRRKAARTMREAKRACPPTSVPSIVVAPATEALSSDPAKPPPRTLPVRQLSLMYCATNVGDFLMYASAMLGSCRHMLHFPPLQLLSGLRALAHELLQRSQPIRDAEHQIAAHGRSTIRRLRDLLKHILVATQITKLLPAKVTSNMWEQSRCISLAKVDAIKRLLDRALLPQPACLPSAKKVDCESAASGSCLASTFVAALRGRLRFASSSSHHHHPQPYASEMLSATRAAGPPFQLDQPDSTAAIHELLTDAHAEALVGLLEEPVDARLKIYAYFLGSDEERTDALLASTAQIPEALYPICLVLRYLILKEHSRLGESSRRFNWSLKQIHAAVASAYHAHTIHNALAADPQMTTLPSHLAYPDALSVEPTTRDIHLQSSVQLTLLAAWQLAQSLLLCPAPFSAPPSALVLGSLFHTIAQTPDPATREGITAASSPIENAMLDWILHDTEQLLAIDVEALRKAKRERKKEEKKQQVAIAEAEKKRAAAVAKQTTARSGFSLLSLDNDEQVDDDDSDEE</sequence>
<evidence type="ECO:0000256" key="2">
    <source>
        <dbReference type="SAM" id="MobiDB-lite"/>
    </source>
</evidence>
<dbReference type="OrthoDB" id="2552690at2759"/>
<evidence type="ECO:0000313" key="4">
    <source>
        <dbReference type="Proteomes" id="UP000011976"/>
    </source>
</evidence>
<feature type="compositionally biased region" description="Basic and acidic residues" evidence="2">
    <location>
        <begin position="115"/>
        <end position="125"/>
    </location>
</feature>
<name>M9MC46_PSEA3</name>
<organism evidence="3 4">
    <name type="scientific">Pseudozyma antarctica (strain T-34)</name>
    <name type="common">Yeast</name>
    <name type="synonym">Candida antarctica</name>
    <dbReference type="NCBI Taxonomy" id="1151754"/>
    <lineage>
        <taxon>Eukaryota</taxon>
        <taxon>Fungi</taxon>
        <taxon>Dikarya</taxon>
        <taxon>Basidiomycota</taxon>
        <taxon>Ustilaginomycotina</taxon>
        <taxon>Ustilaginomycetes</taxon>
        <taxon>Ustilaginales</taxon>
        <taxon>Ustilaginaceae</taxon>
        <taxon>Moesziomyces</taxon>
    </lineage>
</organism>
<proteinExistence type="predicted"/>
<dbReference type="Proteomes" id="UP000011976">
    <property type="component" value="Unassembled WGS sequence"/>
</dbReference>
<feature type="compositionally biased region" description="Basic residues" evidence="2">
    <location>
        <begin position="99"/>
        <end position="114"/>
    </location>
</feature>
<dbReference type="AlphaFoldDB" id="M9MC46"/>